<accession>A0A136IT88</accession>
<organism evidence="1 2">
    <name type="scientific">Microdochium bolleyi</name>
    <dbReference type="NCBI Taxonomy" id="196109"/>
    <lineage>
        <taxon>Eukaryota</taxon>
        <taxon>Fungi</taxon>
        <taxon>Dikarya</taxon>
        <taxon>Ascomycota</taxon>
        <taxon>Pezizomycotina</taxon>
        <taxon>Sordariomycetes</taxon>
        <taxon>Xylariomycetidae</taxon>
        <taxon>Xylariales</taxon>
        <taxon>Microdochiaceae</taxon>
        <taxon>Microdochium</taxon>
    </lineage>
</organism>
<protein>
    <submittedName>
        <fullName evidence="1">Uncharacterized protein</fullName>
    </submittedName>
</protein>
<gene>
    <name evidence="1" type="ORF">Micbo1qcDRAFT_167133</name>
</gene>
<dbReference type="EMBL" id="KQ964260">
    <property type="protein sequence ID" value="KXJ88039.1"/>
    <property type="molecule type" value="Genomic_DNA"/>
</dbReference>
<dbReference type="InParanoid" id="A0A136IT88"/>
<evidence type="ECO:0000313" key="1">
    <source>
        <dbReference type="EMBL" id="KXJ88039.1"/>
    </source>
</evidence>
<feature type="non-terminal residue" evidence="1">
    <location>
        <position position="75"/>
    </location>
</feature>
<sequence length="75" mass="8102">MAWWSAWCAVGIADSQGSNGLMHQLSTPAIDVDSHSRDGVCADERVQNPGTRRKRTCETSTSWTCNDGKQGAAHP</sequence>
<evidence type="ECO:0000313" key="2">
    <source>
        <dbReference type="Proteomes" id="UP000070501"/>
    </source>
</evidence>
<proteinExistence type="predicted"/>
<reference evidence="2" key="1">
    <citation type="submission" date="2016-02" db="EMBL/GenBank/DDBJ databases">
        <title>Draft genome sequence of Microdochium bolleyi, a fungal endophyte of beachgrass.</title>
        <authorList>
            <consortium name="DOE Joint Genome Institute"/>
            <person name="David A.S."/>
            <person name="May G."/>
            <person name="Haridas S."/>
            <person name="Lim J."/>
            <person name="Wang M."/>
            <person name="Labutti K."/>
            <person name="Lipzen A."/>
            <person name="Barry K."/>
            <person name="Grigoriev I.V."/>
        </authorList>
    </citation>
    <scope>NUCLEOTIDE SEQUENCE [LARGE SCALE GENOMIC DNA]</scope>
    <source>
        <strain evidence="2">J235TASD1</strain>
    </source>
</reference>
<name>A0A136IT88_9PEZI</name>
<keyword evidence="2" id="KW-1185">Reference proteome</keyword>
<dbReference type="Proteomes" id="UP000070501">
    <property type="component" value="Unassembled WGS sequence"/>
</dbReference>
<dbReference type="AlphaFoldDB" id="A0A136IT88"/>